<evidence type="ECO:0000256" key="1">
    <source>
        <dbReference type="SAM" id="Phobius"/>
    </source>
</evidence>
<dbReference type="Proteomes" id="UP000243679">
    <property type="component" value="Chromosome"/>
</dbReference>
<name>A0A1Q2SP68_9GAMM</name>
<evidence type="ECO:0000313" key="2">
    <source>
        <dbReference type="EMBL" id="BAW80889.1"/>
    </source>
</evidence>
<keyword evidence="1" id="KW-0812">Transmembrane</keyword>
<protein>
    <submittedName>
        <fullName evidence="2">Hypothetical conserved protein</fullName>
    </submittedName>
</protein>
<gene>
    <name evidence="2" type="ORF">TAO_1519</name>
</gene>
<evidence type="ECO:0000313" key="3">
    <source>
        <dbReference type="Proteomes" id="UP000243679"/>
    </source>
</evidence>
<keyword evidence="1" id="KW-0472">Membrane</keyword>
<dbReference type="AlphaFoldDB" id="A0A1Q2SP68"/>
<reference evidence="2 3" key="1">
    <citation type="journal article" date="2017" name="ISME J.">
        <title>An acid-tolerant ammonia-oxidizing ?-proteobacterium from soil.</title>
        <authorList>
            <person name="Hayatsu M."/>
            <person name="Tago K."/>
            <person name="Uchiyama I."/>
            <person name="Toyoda A."/>
            <person name="Wang Y."/>
            <person name="Shimomura Y."/>
            <person name="Okubo T."/>
            <person name="Kurisu F."/>
            <person name="Hirono Y."/>
            <person name="Nonaka K."/>
            <person name="Akiyama H."/>
            <person name="Itoh T."/>
            <person name="Takami H."/>
        </authorList>
    </citation>
    <scope>NUCLEOTIDE SEQUENCE [LARGE SCALE GENOMIC DNA]</scope>
    <source>
        <strain evidence="2 3">TAO100</strain>
    </source>
</reference>
<feature type="transmembrane region" description="Helical" evidence="1">
    <location>
        <begin position="145"/>
        <end position="164"/>
    </location>
</feature>
<sequence>MAHGGGPSVDLNKCVITIGDYRVQFTAYQPDTSGSERLCQEFPMIGRTVLVFDIEEKKLRHQPIEITILRESDKKNHAHNHDGGTENHDHDKVLLVKPAQAYPAGTITIDANFNEPGEYNAIIKAGENKELTFELPLQVGGHSEMTQWVIAVVFTIAVFGFIMWHRDRGEKMKGAHA</sequence>
<keyword evidence="3" id="KW-1185">Reference proteome</keyword>
<keyword evidence="1" id="KW-1133">Transmembrane helix</keyword>
<organism evidence="2 3">
    <name type="scientific">Candidatus Nitrosoglobus terrae</name>
    <dbReference type="NCBI Taxonomy" id="1630141"/>
    <lineage>
        <taxon>Bacteria</taxon>
        <taxon>Pseudomonadati</taxon>
        <taxon>Pseudomonadota</taxon>
        <taxon>Gammaproteobacteria</taxon>
        <taxon>Chromatiales</taxon>
        <taxon>Chromatiaceae</taxon>
        <taxon>Candidatus Nitrosoglobus</taxon>
    </lineage>
</organism>
<dbReference type="KEGG" id="ntt:TAO_1519"/>
<dbReference type="EMBL" id="AP014836">
    <property type="protein sequence ID" value="BAW80889.1"/>
    <property type="molecule type" value="Genomic_DNA"/>
</dbReference>
<proteinExistence type="predicted"/>
<accession>A0A1Q2SP68</accession>